<dbReference type="RefSeq" id="WP_262308017.1">
    <property type="nucleotide sequence ID" value="NZ_CP106679.1"/>
</dbReference>
<reference evidence="2" key="1">
    <citation type="submission" date="2022-09" db="EMBL/GenBank/DDBJ databases">
        <title>Comparative genomics and taxonomic characterization of three novel marine species of genus Reichenbachiella exhibiting antioxidant and polysaccharide degradation activities.</title>
        <authorList>
            <person name="Muhammad N."/>
            <person name="Lee Y.-J."/>
            <person name="Ko J."/>
            <person name="Kim S.-G."/>
        </authorList>
    </citation>
    <scope>NUCLEOTIDE SEQUENCE</scope>
    <source>
        <strain evidence="2">BKB1-1</strain>
    </source>
</reference>
<evidence type="ECO:0000313" key="3">
    <source>
        <dbReference type="Proteomes" id="UP001065174"/>
    </source>
</evidence>
<evidence type="ECO:0008006" key="4">
    <source>
        <dbReference type="Google" id="ProtNLM"/>
    </source>
</evidence>
<keyword evidence="3" id="KW-1185">Reference proteome</keyword>
<evidence type="ECO:0000256" key="1">
    <source>
        <dbReference type="SAM" id="SignalP"/>
    </source>
</evidence>
<gene>
    <name evidence="2" type="ORF">N6H18_09405</name>
</gene>
<protein>
    <recommendedName>
        <fullName evidence="4">Por secretion system C-terminal sorting domain-containing protein</fullName>
    </recommendedName>
</protein>
<organism evidence="2 3">
    <name type="scientific">Reichenbachiella agarivorans</name>
    <dbReference type="NCBI Taxonomy" id="2979464"/>
    <lineage>
        <taxon>Bacteria</taxon>
        <taxon>Pseudomonadati</taxon>
        <taxon>Bacteroidota</taxon>
        <taxon>Cytophagia</taxon>
        <taxon>Cytophagales</taxon>
        <taxon>Reichenbachiellaceae</taxon>
        <taxon>Reichenbachiella</taxon>
    </lineage>
</organism>
<name>A0ABY6CQJ5_9BACT</name>
<feature type="chain" id="PRO_5047076396" description="Por secretion system C-terminal sorting domain-containing protein" evidence="1">
    <location>
        <begin position="21"/>
        <end position="131"/>
    </location>
</feature>
<evidence type="ECO:0000313" key="2">
    <source>
        <dbReference type="EMBL" id="UXP30570.1"/>
    </source>
</evidence>
<sequence length="131" mass="15298">MKKYYSLIILLFALSFVPLAQQVVNEKENALDYSRNIENRINYKKSLSPNRLDYNVEALENGKIKLIFVNQPSDYVNIKIYDIIGNLVLTEEKKYTINSEIEYNLNNNNNGKIYVVKVESGEQNLIKRVNF</sequence>
<feature type="signal peptide" evidence="1">
    <location>
        <begin position="1"/>
        <end position="20"/>
    </location>
</feature>
<keyword evidence="1" id="KW-0732">Signal</keyword>
<dbReference type="Proteomes" id="UP001065174">
    <property type="component" value="Chromosome"/>
</dbReference>
<proteinExistence type="predicted"/>
<accession>A0ABY6CQJ5</accession>
<dbReference type="EMBL" id="CP106679">
    <property type="protein sequence ID" value="UXP30570.1"/>
    <property type="molecule type" value="Genomic_DNA"/>
</dbReference>